<reference evidence="1 2" key="1">
    <citation type="submission" date="2024-09" db="EMBL/GenBank/DDBJ databases">
        <title>The Natural Products Discovery Center: Release of the First 8490 Sequenced Strains for Exploring Actinobacteria Biosynthetic Diversity.</title>
        <authorList>
            <person name="Kalkreuter E."/>
            <person name="Kautsar S.A."/>
            <person name="Yang D."/>
            <person name="Bader C.D."/>
            <person name="Teijaro C.N."/>
            <person name="Fluegel L."/>
            <person name="Davis C.M."/>
            <person name="Simpson J.R."/>
            <person name="Lauterbach L."/>
            <person name="Steele A.D."/>
            <person name="Gui C."/>
            <person name="Meng S."/>
            <person name="Li G."/>
            <person name="Viehrig K."/>
            <person name="Ye F."/>
            <person name="Su P."/>
            <person name="Kiefer A.F."/>
            <person name="Nichols A."/>
            <person name="Cepeda A.J."/>
            <person name="Yan W."/>
            <person name="Fan B."/>
            <person name="Jiang Y."/>
            <person name="Adhikari A."/>
            <person name="Zheng C.-J."/>
            <person name="Schuster L."/>
            <person name="Cowan T.M."/>
            <person name="Smanski M.J."/>
            <person name="Chevrette M.G."/>
            <person name="De Carvalho L.P.S."/>
            <person name="Shen B."/>
        </authorList>
    </citation>
    <scope>NUCLEOTIDE SEQUENCE [LARGE SCALE GENOMIC DNA]</scope>
    <source>
        <strain evidence="1 2">NPDC058546</strain>
    </source>
</reference>
<evidence type="ECO:0000313" key="2">
    <source>
        <dbReference type="Proteomes" id="UP001598251"/>
    </source>
</evidence>
<sequence length="42" mass="4496">MAERSHYGAATLSAPARAAMVTAGVRAFLRGYLPRPAPEPQR</sequence>
<dbReference type="EMBL" id="JBHXOF010000012">
    <property type="protein sequence ID" value="MFD4215230.1"/>
    <property type="molecule type" value="Genomic_DNA"/>
</dbReference>
<evidence type="ECO:0000313" key="1">
    <source>
        <dbReference type="EMBL" id="MFD4215230.1"/>
    </source>
</evidence>
<gene>
    <name evidence="1" type="ORF">ACFWSS_20340</name>
</gene>
<dbReference type="RefSeq" id="WP_382828308.1">
    <property type="nucleotide sequence ID" value="NZ_JBHXLY010000022.1"/>
</dbReference>
<accession>A0ABW6ELJ8</accession>
<organism evidence="1 2">
    <name type="scientific">Streptomyces sindenensis</name>
    <dbReference type="NCBI Taxonomy" id="67363"/>
    <lineage>
        <taxon>Bacteria</taxon>
        <taxon>Bacillati</taxon>
        <taxon>Actinomycetota</taxon>
        <taxon>Actinomycetes</taxon>
        <taxon>Kitasatosporales</taxon>
        <taxon>Streptomycetaceae</taxon>
        <taxon>Streptomyces</taxon>
    </lineage>
</organism>
<evidence type="ECO:0008006" key="3">
    <source>
        <dbReference type="Google" id="ProtNLM"/>
    </source>
</evidence>
<name>A0ABW6ELJ8_9ACTN</name>
<protein>
    <recommendedName>
        <fullName evidence="3">TetR family transcriptional regulator</fullName>
    </recommendedName>
</protein>
<dbReference type="Proteomes" id="UP001598251">
    <property type="component" value="Unassembled WGS sequence"/>
</dbReference>
<keyword evidence="2" id="KW-1185">Reference proteome</keyword>
<comment type="caution">
    <text evidence="1">The sequence shown here is derived from an EMBL/GenBank/DDBJ whole genome shotgun (WGS) entry which is preliminary data.</text>
</comment>
<proteinExistence type="predicted"/>